<evidence type="ECO:0000259" key="1">
    <source>
        <dbReference type="Pfam" id="PF00308"/>
    </source>
</evidence>
<dbReference type="AlphaFoldDB" id="X1JXF5"/>
<feature type="domain" description="Chromosomal replication initiator protein DnaA ATPAse" evidence="1">
    <location>
        <begin position="2"/>
        <end position="43"/>
    </location>
</feature>
<dbReference type="EMBL" id="BARU01042542">
    <property type="protein sequence ID" value="GAH86050.1"/>
    <property type="molecule type" value="Genomic_DNA"/>
</dbReference>
<feature type="non-terminal residue" evidence="2">
    <location>
        <position position="1"/>
    </location>
</feature>
<name>X1JXF5_9ZZZZ</name>
<dbReference type="Pfam" id="PF00308">
    <property type="entry name" value="Bac_DnaA"/>
    <property type="match status" value="1"/>
</dbReference>
<comment type="caution">
    <text evidence="2">The sequence shown here is derived from an EMBL/GenBank/DDBJ whole genome shotgun (WGS) entry which is preliminary data.</text>
</comment>
<dbReference type="Gene3D" id="3.40.50.300">
    <property type="entry name" value="P-loop containing nucleotide triphosphate hydrolases"/>
    <property type="match status" value="1"/>
</dbReference>
<protein>
    <recommendedName>
        <fullName evidence="1">Chromosomal replication initiator protein DnaA ATPAse domain-containing protein</fullName>
    </recommendedName>
</protein>
<gene>
    <name evidence="2" type="ORF">S03H2_65344</name>
</gene>
<evidence type="ECO:0000313" key="2">
    <source>
        <dbReference type="EMBL" id="GAH86050.1"/>
    </source>
</evidence>
<reference evidence="2" key="1">
    <citation type="journal article" date="2014" name="Front. Microbiol.">
        <title>High frequency of phylogenetically diverse reductive dehalogenase-homologous genes in deep subseafloor sedimentary metagenomes.</title>
        <authorList>
            <person name="Kawai M."/>
            <person name="Futagami T."/>
            <person name="Toyoda A."/>
            <person name="Takaki Y."/>
            <person name="Nishi S."/>
            <person name="Hori S."/>
            <person name="Arai W."/>
            <person name="Tsubouchi T."/>
            <person name="Morono Y."/>
            <person name="Uchiyama I."/>
            <person name="Ito T."/>
            <person name="Fujiyama A."/>
            <person name="Inagaki F."/>
            <person name="Takami H."/>
        </authorList>
    </citation>
    <scope>NUCLEOTIDE SEQUENCE</scope>
    <source>
        <strain evidence="2">Expedition CK06-06</strain>
    </source>
</reference>
<sequence>SDKKQTQQCFLQTFNDLYNNNRQIIITADRPPKDMALLSKRIAEETVEAKWDGKDTNFRLSDGLVFSLGRF</sequence>
<organism evidence="2">
    <name type="scientific">marine sediment metagenome</name>
    <dbReference type="NCBI Taxonomy" id="412755"/>
    <lineage>
        <taxon>unclassified sequences</taxon>
        <taxon>metagenomes</taxon>
        <taxon>ecological metagenomes</taxon>
    </lineage>
</organism>
<dbReference type="InterPro" id="IPR027417">
    <property type="entry name" value="P-loop_NTPase"/>
</dbReference>
<accession>X1JXF5</accession>
<proteinExistence type="predicted"/>
<dbReference type="InterPro" id="IPR013317">
    <property type="entry name" value="DnaA_dom"/>
</dbReference>